<evidence type="ECO:0000256" key="2">
    <source>
        <dbReference type="ARBA" id="ARBA00022741"/>
    </source>
</evidence>
<dbReference type="NCBIfam" id="TIGR01682">
    <property type="entry name" value="moaD"/>
    <property type="match status" value="1"/>
</dbReference>
<organism evidence="6 7">
    <name type="scientific">Pontibacter actiniarum</name>
    <dbReference type="NCBI Taxonomy" id="323450"/>
    <lineage>
        <taxon>Bacteria</taxon>
        <taxon>Pseudomonadati</taxon>
        <taxon>Bacteroidota</taxon>
        <taxon>Cytophagia</taxon>
        <taxon>Cytophagales</taxon>
        <taxon>Hymenobacteraceae</taxon>
        <taxon>Pontibacter</taxon>
    </lineage>
</organism>
<dbReference type="PANTHER" id="PTHR33359">
    <property type="entry name" value="MOLYBDOPTERIN SYNTHASE SULFUR CARRIER SUBUNIT"/>
    <property type="match status" value="1"/>
</dbReference>
<keyword evidence="3" id="KW-0501">Molybdenum cofactor biosynthesis</keyword>
<evidence type="ECO:0000256" key="4">
    <source>
        <dbReference type="ARBA" id="ARBA00024200"/>
    </source>
</evidence>
<dbReference type="InterPro" id="IPR016155">
    <property type="entry name" value="Mopterin_synth/thiamin_S_b"/>
</dbReference>
<dbReference type="InterPro" id="IPR003749">
    <property type="entry name" value="ThiS/MoaD-like"/>
</dbReference>
<dbReference type="InterPro" id="IPR012675">
    <property type="entry name" value="Beta-grasp_dom_sf"/>
</dbReference>
<accession>A0A1X9YSM8</accession>
<dbReference type="GO" id="GO:0006777">
    <property type="term" value="P:Mo-molybdopterin cofactor biosynthetic process"/>
    <property type="evidence" value="ECO:0007669"/>
    <property type="project" value="UniProtKB-KW"/>
</dbReference>
<evidence type="ECO:0000313" key="7">
    <source>
        <dbReference type="Proteomes" id="UP000266292"/>
    </source>
</evidence>
<dbReference type="SUPFAM" id="SSF54285">
    <property type="entry name" value="MoaD/ThiS"/>
    <property type="match status" value="1"/>
</dbReference>
<evidence type="ECO:0000313" key="6">
    <source>
        <dbReference type="EMBL" id="ARS35841.1"/>
    </source>
</evidence>
<evidence type="ECO:0000256" key="3">
    <source>
        <dbReference type="ARBA" id="ARBA00023150"/>
    </source>
</evidence>
<dbReference type="KEGG" id="pact:CA264_10520"/>
<dbReference type="OrthoDB" id="598356at2"/>
<proteinExistence type="inferred from homology"/>
<comment type="pathway">
    <text evidence="1">Cofactor biosynthesis; molybdopterin biosynthesis.</text>
</comment>
<name>A0A1X9YSM8_9BACT</name>
<dbReference type="STRING" id="709015.GCA_000472485_02123"/>
<gene>
    <name evidence="6" type="ORF">CA264_10520</name>
</gene>
<dbReference type="PANTHER" id="PTHR33359:SF1">
    <property type="entry name" value="MOLYBDOPTERIN SYNTHASE SULFUR CARRIER SUBUNIT"/>
    <property type="match status" value="1"/>
</dbReference>
<dbReference type="EMBL" id="CP021235">
    <property type="protein sequence ID" value="ARS35841.1"/>
    <property type="molecule type" value="Genomic_DNA"/>
</dbReference>
<keyword evidence="7" id="KW-1185">Reference proteome</keyword>
<dbReference type="RefSeq" id="WP_025606987.1">
    <property type="nucleotide sequence ID" value="NZ_CP021235.1"/>
</dbReference>
<dbReference type="CDD" id="cd00754">
    <property type="entry name" value="Ubl_MoaD"/>
    <property type="match status" value="1"/>
</dbReference>
<sequence length="80" mass="8610">MKVHVLAFGIARDIFGGSSADVEVKEGATVQELRAALEAKYPRLKQLTSFMMAVNNEYATGECVLQQRDEVAVIPPVSGG</sequence>
<dbReference type="Proteomes" id="UP000266292">
    <property type="component" value="Chromosome"/>
</dbReference>
<dbReference type="InterPro" id="IPR044672">
    <property type="entry name" value="MOCS2A"/>
</dbReference>
<evidence type="ECO:0000256" key="1">
    <source>
        <dbReference type="ARBA" id="ARBA00005046"/>
    </source>
</evidence>
<reference evidence="7" key="1">
    <citation type="submission" date="2017-05" db="EMBL/GenBank/DDBJ databases">
        <authorList>
            <person name="Ray J."/>
            <person name="Price M."/>
            <person name="Deutschbauer A."/>
        </authorList>
    </citation>
    <scope>NUCLEOTIDE SEQUENCE [LARGE SCALE GENOMIC DNA]</scope>
    <source>
        <strain evidence="7">DSM 19842</strain>
    </source>
</reference>
<dbReference type="FunFam" id="3.10.20.30:FF:000010">
    <property type="entry name" value="Molybdopterin synthase sulfur carrier subunit"/>
    <property type="match status" value="1"/>
</dbReference>
<dbReference type="Gene3D" id="3.10.20.30">
    <property type="match status" value="1"/>
</dbReference>
<comment type="similarity">
    <text evidence="4">Belongs to the MoaD family.</text>
</comment>
<dbReference type="AlphaFoldDB" id="A0A1X9YSM8"/>
<keyword evidence="2" id="KW-0547">Nucleotide-binding</keyword>
<dbReference type="GO" id="GO:0000166">
    <property type="term" value="F:nucleotide binding"/>
    <property type="evidence" value="ECO:0007669"/>
    <property type="project" value="UniProtKB-KW"/>
</dbReference>
<dbReference type="GO" id="GO:1990133">
    <property type="term" value="C:molybdopterin adenylyltransferase complex"/>
    <property type="evidence" value="ECO:0007669"/>
    <property type="project" value="TreeGrafter"/>
</dbReference>
<dbReference type="Pfam" id="PF02597">
    <property type="entry name" value="ThiS"/>
    <property type="match status" value="1"/>
</dbReference>
<dbReference type="UniPathway" id="UPA00344"/>
<protein>
    <recommendedName>
        <fullName evidence="5">Molybdopterin synthase sulfur carrier subunit</fullName>
    </recommendedName>
</protein>
<evidence type="ECO:0000256" key="5">
    <source>
        <dbReference type="ARBA" id="ARBA00024247"/>
    </source>
</evidence>